<evidence type="ECO:0000256" key="1">
    <source>
        <dbReference type="ARBA" id="ARBA00006484"/>
    </source>
</evidence>
<dbReference type="PANTHER" id="PTHR42760:SF133">
    <property type="entry name" value="3-OXOACYL-[ACYL-CARRIER-PROTEIN] REDUCTASE"/>
    <property type="match status" value="1"/>
</dbReference>
<organism evidence="4 5">
    <name type="scientific">Paraburkholderia gardini</name>
    <dbReference type="NCBI Taxonomy" id="2823469"/>
    <lineage>
        <taxon>Bacteria</taxon>
        <taxon>Pseudomonadati</taxon>
        <taxon>Pseudomonadota</taxon>
        <taxon>Betaproteobacteria</taxon>
        <taxon>Burkholderiales</taxon>
        <taxon>Burkholderiaceae</taxon>
        <taxon>Paraburkholderia</taxon>
    </lineage>
</organism>
<sequence length="259" mass="26835">MSEYLLDLTKEFAGRRVLVTGGTRGIGAATAQRFIDGGAKVVVTARNTHAETPKSATFIAGDTRTLEGAQKVAREAIAALGGLDILINNAGAARLHLPASTAISDEEWVDSLNINFLAALRITYASLDELVKTKGSIVNVTAGGRIAFGGPMAHYGAAKAALNNWSESLAKEVAPKGVRVNIVSPGPIITPGGDEVRNTITQAMGITDAQFFATVPLEGRAGKAQDLAEAIVFLASQRASYITGDTLFVGGGWGTLAGI</sequence>
<dbReference type="PRINTS" id="PR00081">
    <property type="entry name" value="GDHRDH"/>
</dbReference>
<protein>
    <submittedName>
        <fullName evidence="4">3-oxoacyl-[acyl-carrier-protein] reductase FabG</fullName>
        <ecNumber evidence="4">1.1.1.100</ecNumber>
    </submittedName>
</protein>
<dbReference type="PROSITE" id="PS00061">
    <property type="entry name" value="ADH_SHORT"/>
    <property type="match status" value="1"/>
</dbReference>
<dbReference type="Gene3D" id="3.40.50.720">
    <property type="entry name" value="NAD(P)-binding Rossmann-like Domain"/>
    <property type="match status" value="1"/>
</dbReference>
<dbReference type="NCBIfam" id="NF005095">
    <property type="entry name" value="PRK06523.1"/>
    <property type="match status" value="1"/>
</dbReference>
<dbReference type="Pfam" id="PF13561">
    <property type="entry name" value="adh_short_C2"/>
    <property type="match status" value="1"/>
</dbReference>
<dbReference type="Proteomes" id="UP000789752">
    <property type="component" value="Unassembled WGS sequence"/>
</dbReference>
<dbReference type="EC" id="1.1.1.100" evidence="4"/>
<accession>A0ABM8U0W8</accession>
<gene>
    <name evidence="4" type="primary">fabG_4</name>
    <name evidence="4" type="ORF">R54767_01436</name>
</gene>
<comment type="similarity">
    <text evidence="1">Belongs to the short-chain dehydrogenases/reductases (SDR) family.</text>
</comment>
<evidence type="ECO:0000313" key="4">
    <source>
        <dbReference type="EMBL" id="CAG4892879.1"/>
    </source>
</evidence>
<proteinExistence type="inferred from homology"/>
<dbReference type="SMART" id="SM00822">
    <property type="entry name" value="PKS_KR"/>
    <property type="match status" value="1"/>
</dbReference>
<reference evidence="4 5" key="1">
    <citation type="submission" date="2021-04" db="EMBL/GenBank/DDBJ databases">
        <authorList>
            <person name="Vanwijnsberghe S."/>
        </authorList>
    </citation>
    <scope>NUCLEOTIDE SEQUENCE [LARGE SCALE GENOMIC DNA]</scope>
    <source>
        <strain evidence="4 5">LMG 32171</strain>
    </source>
</reference>
<evidence type="ECO:0000256" key="2">
    <source>
        <dbReference type="ARBA" id="ARBA00023002"/>
    </source>
</evidence>
<dbReference type="InterPro" id="IPR036291">
    <property type="entry name" value="NAD(P)-bd_dom_sf"/>
</dbReference>
<dbReference type="InterPro" id="IPR020904">
    <property type="entry name" value="Sc_DH/Rdtase_CS"/>
</dbReference>
<dbReference type="PRINTS" id="PR00080">
    <property type="entry name" value="SDRFAMILY"/>
</dbReference>
<keyword evidence="2 4" id="KW-0560">Oxidoreductase</keyword>
<dbReference type="InterPro" id="IPR057326">
    <property type="entry name" value="KR_dom"/>
</dbReference>
<feature type="domain" description="Ketoreductase" evidence="3">
    <location>
        <begin position="15"/>
        <end position="191"/>
    </location>
</feature>
<evidence type="ECO:0000313" key="5">
    <source>
        <dbReference type="Proteomes" id="UP000789752"/>
    </source>
</evidence>
<comment type="caution">
    <text evidence="4">The sequence shown here is derived from an EMBL/GenBank/DDBJ whole genome shotgun (WGS) entry which is preliminary data.</text>
</comment>
<name>A0ABM8U0W8_9BURK</name>
<dbReference type="CDD" id="cd05233">
    <property type="entry name" value="SDR_c"/>
    <property type="match status" value="1"/>
</dbReference>
<dbReference type="PANTHER" id="PTHR42760">
    <property type="entry name" value="SHORT-CHAIN DEHYDROGENASES/REDUCTASES FAMILY MEMBER"/>
    <property type="match status" value="1"/>
</dbReference>
<dbReference type="InterPro" id="IPR002347">
    <property type="entry name" value="SDR_fam"/>
</dbReference>
<evidence type="ECO:0000259" key="3">
    <source>
        <dbReference type="SMART" id="SM00822"/>
    </source>
</evidence>
<dbReference type="GO" id="GO:0004316">
    <property type="term" value="F:3-oxoacyl-[acyl-carrier-protein] reductase (NADPH) activity"/>
    <property type="evidence" value="ECO:0007669"/>
    <property type="project" value="UniProtKB-EC"/>
</dbReference>
<dbReference type="SUPFAM" id="SSF51735">
    <property type="entry name" value="NAD(P)-binding Rossmann-fold domains"/>
    <property type="match status" value="1"/>
</dbReference>
<dbReference type="EMBL" id="CAJQYY010000006">
    <property type="protein sequence ID" value="CAG4892879.1"/>
    <property type="molecule type" value="Genomic_DNA"/>
</dbReference>
<keyword evidence="5" id="KW-1185">Reference proteome</keyword>